<keyword evidence="6 8" id="KW-1133">Transmembrane helix</keyword>
<evidence type="ECO:0000256" key="5">
    <source>
        <dbReference type="ARBA" id="ARBA00022824"/>
    </source>
</evidence>
<evidence type="ECO:0000256" key="4">
    <source>
        <dbReference type="ARBA" id="ARBA00022692"/>
    </source>
</evidence>
<keyword evidence="4 8" id="KW-0812">Transmembrane</keyword>
<evidence type="ECO:0000256" key="2">
    <source>
        <dbReference type="ARBA" id="ARBA00009731"/>
    </source>
</evidence>
<name>A0ABD3GCR5_9MARC</name>
<proteinExistence type="inferred from homology"/>
<reference evidence="9 10" key="1">
    <citation type="submission" date="2024-09" db="EMBL/GenBank/DDBJ databases">
        <title>Chromosome-scale assembly of Riccia sorocarpa.</title>
        <authorList>
            <person name="Paukszto L."/>
        </authorList>
    </citation>
    <scope>NUCLEOTIDE SEQUENCE [LARGE SCALE GENOMIC DNA]</scope>
    <source>
        <strain evidence="9">LP-2024</strain>
        <tissue evidence="9">Aerial parts of the thallus</tissue>
    </source>
</reference>
<evidence type="ECO:0000256" key="8">
    <source>
        <dbReference type="SAM" id="Phobius"/>
    </source>
</evidence>
<dbReference type="GO" id="GO:0005789">
    <property type="term" value="C:endoplasmic reticulum membrane"/>
    <property type="evidence" value="ECO:0007669"/>
    <property type="project" value="UniProtKB-SubCell"/>
</dbReference>
<comment type="subcellular location">
    <subcellularLocation>
        <location evidence="1">Endoplasmic reticulum membrane</location>
        <topology evidence="1">Single-pass membrane protein</topology>
    </subcellularLocation>
</comment>
<keyword evidence="10" id="KW-1185">Reference proteome</keyword>
<organism evidence="9 10">
    <name type="scientific">Riccia sorocarpa</name>
    <dbReference type="NCBI Taxonomy" id="122646"/>
    <lineage>
        <taxon>Eukaryota</taxon>
        <taxon>Viridiplantae</taxon>
        <taxon>Streptophyta</taxon>
        <taxon>Embryophyta</taxon>
        <taxon>Marchantiophyta</taxon>
        <taxon>Marchantiopsida</taxon>
        <taxon>Marchantiidae</taxon>
        <taxon>Marchantiales</taxon>
        <taxon>Ricciaceae</taxon>
        <taxon>Riccia</taxon>
    </lineage>
</organism>
<sequence length="250" mass="28665">MFLQAKRAAHSSIALLIPRDELALSSGKRAVAETHYRRDPDSIFVGVKFLQSLEAESSKQFSSGRRLKAIGQKHRVEEQRVIGIWVIQLPKRWCDSCSVDRAVWRRTSKGVWRWSTILLGFLVVGFVSRLVVVWMFSSFLALMIDRTLNCFPSFTIFPRGHTAEILRIVEKVDFEIYSPRCLITAVTGDHSLAKAKRFEEEKPVFHLKYRYYRIHGSREVGSSYITLGRATLFAVALYLAFSILPDLISH</sequence>
<protein>
    <recommendedName>
        <fullName evidence="3">UDP-N-acetylglucosamine transferase subunit ALG14</fullName>
    </recommendedName>
</protein>
<evidence type="ECO:0000313" key="9">
    <source>
        <dbReference type="EMBL" id="KAL3676953.1"/>
    </source>
</evidence>
<evidence type="ECO:0000256" key="1">
    <source>
        <dbReference type="ARBA" id="ARBA00004389"/>
    </source>
</evidence>
<dbReference type="PANTHER" id="PTHR12154">
    <property type="entry name" value="GLYCOSYL TRANSFERASE-RELATED"/>
    <property type="match status" value="1"/>
</dbReference>
<comment type="similarity">
    <text evidence="2">Belongs to the ALG14 family.</text>
</comment>
<keyword evidence="7 8" id="KW-0472">Membrane</keyword>
<keyword evidence="5" id="KW-0256">Endoplasmic reticulum</keyword>
<dbReference type="InterPro" id="IPR013969">
    <property type="entry name" value="Oligosacch_biosynth_Alg14"/>
</dbReference>
<evidence type="ECO:0000256" key="3">
    <source>
        <dbReference type="ARBA" id="ARBA00017467"/>
    </source>
</evidence>
<dbReference type="EMBL" id="JBJQOH010000008">
    <property type="protein sequence ID" value="KAL3676953.1"/>
    <property type="molecule type" value="Genomic_DNA"/>
</dbReference>
<evidence type="ECO:0000256" key="6">
    <source>
        <dbReference type="ARBA" id="ARBA00022989"/>
    </source>
</evidence>
<dbReference type="Pfam" id="PF08660">
    <property type="entry name" value="Alg14"/>
    <property type="match status" value="1"/>
</dbReference>
<accession>A0ABD3GCR5</accession>
<dbReference type="PANTHER" id="PTHR12154:SF4">
    <property type="entry name" value="UDP-N-ACETYLGLUCOSAMINE TRANSFERASE SUBUNIT ALG14 HOMOLOG"/>
    <property type="match status" value="1"/>
</dbReference>
<dbReference type="Proteomes" id="UP001633002">
    <property type="component" value="Unassembled WGS sequence"/>
</dbReference>
<gene>
    <name evidence="9" type="ORF">R1sor_026901</name>
</gene>
<dbReference type="AlphaFoldDB" id="A0ABD3GCR5"/>
<feature type="transmembrane region" description="Helical" evidence="8">
    <location>
        <begin position="111"/>
        <end position="136"/>
    </location>
</feature>
<comment type="caution">
    <text evidence="9">The sequence shown here is derived from an EMBL/GenBank/DDBJ whole genome shotgun (WGS) entry which is preliminary data.</text>
</comment>
<evidence type="ECO:0000313" key="10">
    <source>
        <dbReference type="Proteomes" id="UP001633002"/>
    </source>
</evidence>
<evidence type="ECO:0000256" key="7">
    <source>
        <dbReference type="ARBA" id="ARBA00023136"/>
    </source>
</evidence>